<dbReference type="RefSeq" id="WP_345031426.1">
    <property type="nucleotide sequence ID" value="NZ_BAABEY010000031.1"/>
</dbReference>
<proteinExistence type="predicted"/>
<sequence length="374" mass="40729">MMTNRELTDYRKLRNTSLLAVILPLLGWLAGCGTGKKELSVTDRKTMVTNLTKEVIVPAFETFLKATDSLAAAGVQFRTAPGKANLESMRAHWLLAAQSWKKAATFSFGPVDDEFLGGGIDYTGVHYPNIEKIIASSDPIDSAFVESRGSSLKGLKAIEYLLFNRGDTALSDLSSSPRRMAYLAALTQNLNVQAKKVVDAWTKGSPSYAETFSNADGKDLKSALNILVNQCISRINMIKDERLAVPLGMRNEGNPRPDLVEGRLSGSSVLLLRSELEGLRSIFNSDGKAYLNSLLDQLGAQYNGKPLSEAIAAHFETADRQAAGIAADLEKAITQHPDSVRQLYDSLKKLQILLEVDVVNQLGVIMTFSDNDGD</sequence>
<evidence type="ECO:0000259" key="3">
    <source>
        <dbReference type="Pfam" id="PF09375"/>
    </source>
</evidence>
<dbReference type="InterPro" id="IPR038352">
    <property type="entry name" value="Imelysin_sf"/>
</dbReference>
<dbReference type="InterPro" id="IPR018976">
    <property type="entry name" value="Imelysin-like"/>
</dbReference>
<feature type="domain" description="Imelysin-like" evidence="3">
    <location>
        <begin position="56"/>
        <end position="350"/>
    </location>
</feature>
<keyword evidence="5" id="KW-1185">Reference proteome</keyword>
<organism evidence="4 5">
    <name type="scientific">Ravibacter arvi</name>
    <dbReference type="NCBI Taxonomy" id="2051041"/>
    <lineage>
        <taxon>Bacteria</taxon>
        <taxon>Pseudomonadati</taxon>
        <taxon>Bacteroidota</taxon>
        <taxon>Cytophagia</taxon>
        <taxon>Cytophagales</taxon>
        <taxon>Spirosomataceae</taxon>
        <taxon>Ravibacter</taxon>
    </lineage>
</organism>
<reference evidence="5" key="1">
    <citation type="journal article" date="2019" name="Int. J. Syst. Evol. Microbiol.">
        <title>The Global Catalogue of Microorganisms (GCM) 10K type strain sequencing project: providing services to taxonomists for standard genome sequencing and annotation.</title>
        <authorList>
            <consortium name="The Broad Institute Genomics Platform"/>
            <consortium name="The Broad Institute Genome Sequencing Center for Infectious Disease"/>
            <person name="Wu L."/>
            <person name="Ma J."/>
        </authorList>
    </citation>
    <scope>NUCLEOTIDE SEQUENCE [LARGE SCALE GENOMIC DNA]</scope>
    <source>
        <strain evidence="5">JCM 31920</strain>
    </source>
</reference>
<comment type="caution">
    <text evidence="4">The sequence shown here is derived from an EMBL/GenBank/DDBJ whole genome shotgun (WGS) entry which is preliminary data.</text>
</comment>
<gene>
    <name evidence="4" type="ORF">GCM10023091_34190</name>
</gene>
<dbReference type="CDD" id="cd14659">
    <property type="entry name" value="Imelysin-like_IPPA"/>
    <property type="match status" value="1"/>
</dbReference>
<dbReference type="Pfam" id="PF09375">
    <property type="entry name" value="Peptidase_M75"/>
    <property type="match status" value="1"/>
</dbReference>
<dbReference type="InterPro" id="IPR034984">
    <property type="entry name" value="Imelysin-like_IPPA"/>
</dbReference>
<dbReference type="PROSITE" id="PS51257">
    <property type="entry name" value="PROKAR_LIPOPROTEIN"/>
    <property type="match status" value="1"/>
</dbReference>
<comment type="subcellular location">
    <subcellularLocation>
        <location evidence="1">Cell envelope</location>
    </subcellularLocation>
</comment>
<evidence type="ECO:0000256" key="2">
    <source>
        <dbReference type="ARBA" id="ARBA00022729"/>
    </source>
</evidence>
<dbReference type="EMBL" id="BAABEY010000031">
    <property type="protein sequence ID" value="GAA4444280.1"/>
    <property type="molecule type" value="Genomic_DNA"/>
</dbReference>
<evidence type="ECO:0000313" key="4">
    <source>
        <dbReference type="EMBL" id="GAA4444280.1"/>
    </source>
</evidence>
<dbReference type="Gene3D" id="1.20.1420.20">
    <property type="entry name" value="M75 peptidase, HXXE motif"/>
    <property type="match status" value="1"/>
</dbReference>
<protein>
    <submittedName>
        <fullName evidence="4">Imelysin family protein</fullName>
    </submittedName>
</protein>
<name>A0ABP8M7C3_9BACT</name>
<accession>A0ABP8M7C3</accession>
<dbReference type="Proteomes" id="UP001501508">
    <property type="component" value="Unassembled WGS sequence"/>
</dbReference>
<keyword evidence="2" id="KW-0732">Signal</keyword>
<evidence type="ECO:0000256" key="1">
    <source>
        <dbReference type="ARBA" id="ARBA00004196"/>
    </source>
</evidence>
<evidence type="ECO:0000313" key="5">
    <source>
        <dbReference type="Proteomes" id="UP001501508"/>
    </source>
</evidence>